<keyword evidence="8" id="KW-1185">Reference proteome</keyword>
<feature type="transmembrane region" description="Helical" evidence="6">
    <location>
        <begin position="330"/>
        <end position="352"/>
    </location>
</feature>
<dbReference type="PANTHER" id="PTHR16172:SF2">
    <property type="entry name" value="MAJOR FACILITATOR SUPERFAMILY DOMAIN-CONTAINING PROTEIN 6"/>
    <property type="match status" value="1"/>
</dbReference>
<comment type="similarity">
    <text evidence="2">Belongs to the major facilitator superfamily. MFSD6 family.</text>
</comment>
<dbReference type="SUPFAM" id="SSF103473">
    <property type="entry name" value="MFS general substrate transporter"/>
    <property type="match status" value="1"/>
</dbReference>
<keyword evidence="3 6" id="KW-0812">Transmembrane</keyword>
<feature type="transmembrane region" description="Helical" evidence="6">
    <location>
        <begin position="607"/>
        <end position="628"/>
    </location>
</feature>
<dbReference type="InterPro" id="IPR036259">
    <property type="entry name" value="MFS_trans_sf"/>
</dbReference>
<accession>A0ABM4CX92</accession>
<feature type="transmembrane region" description="Helical" evidence="6">
    <location>
        <begin position="89"/>
        <end position="107"/>
    </location>
</feature>
<evidence type="ECO:0000256" key="6">
    <source>
        <dbReference type="SAM" id="Phobius"/>
    </source>
</evidence>
<feature type="transmembrane region" description="Helical" evidence="6">
    <location>
        <begin position="372"/>
        <end position="397"/>
    </location>
</feature>
<feature type="transmembrane region" description="Helical" evidence="6">
    <location>
        <begin position="580"/>
        <end position="600"/>
    </location>
</feature>
<evidence type="ECO:0000256" key="2">
    <source>
        <dbReference type="ARBA" id="ARBA00005241"/>
    </source>
</evidence>
<dbReference type="Pfam" id="PF12832">
    <property type="entry name" value="MFS_1_like"/>
    <property type="match status" value="1"/>
</dbReference>
<feature type="transmembrane region" description="Helical" evidence="6">
    <location>
        <begin position="119"/>
        <end position="137"/>
    </location>
</feature>
<sequence length="667" mass="74972">MSTNSALYVPHGICSPLISPIPHEADEIKSAESRVSRERLPRSLSDERFYTSNDDKVEWERSIDEESKEVNKETCKCLQINTNLLLYKVFYFLFYGAIGSLFPYLAVFYKQLYLSAKQVGFLIGVRPFIQMCAVPLWGALADTYDVKKYILLMSIASWLITNYSISIVRTPLEIACNINSTLFIPKEVNKLVKANKFPPDNLLTLKNTSLNYIYNKKNSTRKEILKEVGNMTYKSEREKRKTNNGFELVTIFRNLLEKMVVTRKIRNSLDDFNSTESQDSERHRIIAADELEGEFDSLNTDEEYPWPLDSIEKKPNKKEEDAVKRDSMKIFIVLIVITLIGTLLASPAATLADTATLENLGEETYLYGFQRLWGAFGWGLSAFVVGAVVSGVQNIFCAQGRHVDYILSFYVYASMMGLAFITAFFFKFKLLEERAPYTESLWEAIKLFSDVQHACFVITLLLSGAALGFIHTFLFWHLHDIGGTQLLFSVISAVQCTSEVLMYLVSGYIMLNIGCDNLFYIGIAANVIRLFAYSFTNQPLYSIPLEILQGVSSASIWTASVCYIGLIPGTPVTLQALLHGVYWGLGHGGGGILGGVLVSYIGSHSTFLVYGCICLSNLAILMLLKYWAKIINLLGSYTYVENIPSGTYILAHPRGVEEAKSFSDKET</sequence>
<keyword evidence="4 6" id="KW-1133">Transmembrane helix</keyword>
<evidence type="ECO:0000256" key="4">
    <source>
        <dbReference type="ARBA" id="ARBA00022989"/>
    </source>
</evidence>
<dbReference type="InterPro" id="IPR051717">
    <property type="entry name" value="MFS_MFSD6"/>
</dbReference>
<feature type="transmembrane region" description="Helical" evidence="6">
    <location>
        <begin position="547"/>
        <end position="568"/>
    </location>
</feature>
<keyword evidence="5 6" id="KW-0472">Membrane</keyword>
<comment type="subcellular location">
    <subcellularLocation>
        <location evidence="1">Membrane</location>
        <topology evidence="1">Multi-pass membrane protein</topology>
    </subcellularLocation>
</comment>
<feature type="domain" description="Major facilitator superfamily associated" evidence="7">
    <location>
        <begin position="85"/>
        <end position="608"/>
    </location>
</feature>
<dbReference type="Proteomes" id="UP001652625">
    <property type="component" value="Chromosome 11"/>
</dbReference>
<evidence type="ECO:0000256" key="5">
    <source>
        <dbReference type="ARBA" id="ARBA00023136"/>
    </source>
</evidence>
<reference evidence="9" key="1">
    <citation type="submission" date="2025-08" db="UniProtKB">
        <authorList>
            <consortium name="RefSeq"/>
        </authorList>
    </citation>
    <scope>IDENTIFICATION</scope>
</reference>
<dbReference type="CDD" id="cd17335">
    <property type="entry name" value="MFS_MFSD6"/>
    <property type="match status" value="1"/>
</dbReference>
<evidence type="ECO:0000313" key="8">
    <source>
        <dbReference type="Proteomes" id="UP001652625"/>
    </source>
</evidence>
<gene>
    <name evidence="9" type="primary">LOC100215354</name>
</gene>
<feature type="transmembrane region" description="Helical" evidence="6">
    <location>
        <begin position="409"/>
        <end position="431"/>
    </location>
</feature>
<protein>
    <submittedName>
        <fullName evidence="9">Major facilitator superfamily domain-containing protein 6</fullName>
    </submittedName>
</protein>
<dbReference type="Gene3D" id="1.20.1250.20">
    <property type="entry name" value="MFS general substrate transporter like domains"/>
    <property type="match status" value="3"/>
</dbReference>
<dbReference type="InterPro" id="IPR024989">
    <property type="entry name" value="MFS_assoc_dom"/>
</dbReference>
<dbReference type="PANTHER" id="PTHR16172">
    <property type="entry name" value="MAJOR FACILITATOR SUPERFAMILY DOMAIN-CONTAINING PROTEIN 6-LIKE"/>
    <property type="match status" value="1"/>
</dbReference>
<evidence type="ECO:0000256" key="1">
    <source>
        <dbReference type="ARBA" id="ARBA00004141"/>
    </source>
</evidence>
<evidence type="ECO:0000259" key="7">
    <source>
        <dbReference type="Pfam" id="PF12832"/>
    </source>
</evidence>
<feature type="transmembrane region" description="Helical" evidence="6">
    <location>
        <begin position="451"/>
        <end position="474"/>
    </location>
</feature>
<evidence type="ECO:0000256" key="3">
    <source>
        <dbReference type="ARBA" id="ARBA00022692"/>
    </source>
</evidence>
<name>A0ABM4CX92_HYDVU</name>
<proteinExistence type="inferred from homology"/>
<evidence type="ECO:0000313" key="9">
    <source>
        <dbReference type="RefSeq" id="XP_065666567.1"/>
    </source>
</evidence>
<dbReference type="GeneID" id="100215354"/>
<dbReference type="RefSeq" id="XP_065666567.1">
    <property type="nucleotide sequence ID" value="XM_065810495.1"/>
</dbReference>
<organism evidence="8 9">
    <name type="scientific">Hydra vulgaris</name>
    <name type="common">Hydra</name>
    <name type="synonym">Hydra attenuata</name>
    <dbReference type="NCBI Taxonomy" id="6087"/>
    <lineage>
        <taxon>Eukaryota</taxon>
        <taxon>Metazoa</taxon>
        <taxon>Cnidaria</taxon>
        <taxon>Hydrozoa</taxon>
        <taxon>Hydroidolina</taxon>
        <taxon>Anthoathecata</taxon>
        <taxon>Aplanulata</taxon>
        <taxon>Hydridae</taxon>
        <taxon>Hydra</taxon>
    </lineage>
</organism>